<reference evidence="2" key="1">
    <citation type="journal article" date="2024" name="Proc. Natl. Acad. Sci. U.S.A.">
        <title>Extraordinary preservation of gene collinearity over three hundred million years revealed in homosporous lycophytes.</title>
        <authorList>
            <person name="Li C."/>
            <person name="Wickell D."/>
            <person name="Kuo L.Y."/>
            <person name="Chen X."/>
            <person name="Nie B."/>
            <person name="Liao X."/>
            <person name="Peng D."/>
            <person name="Ji J."/>
            <person name="Jenkins J."/>
            <person name="Williams M."/>
            <person name="Shu S."/>
            <person name="Plott C."/>
            <person name="Barry K."/>
            <person name="Rajasekar S."/>
            <person name="Grimwood J."/>
            <person name="Han X."/>
            <person name="Sun S."/>
            <person name="Hou Z."/>
            <person name="He W."/>
            <person name="Dai G."/>
            <person name="Sun C."/>
            <person name="Schmutz J."/>
            <person name="Leebens-Mack J.H."/>
            <person name="Li F.W."/>
            <person name="Wang L."/>
        </authorList>
    </citation>
    <scope>NUCLEOTIDE SEQUENCE [LARGE SCALE GENOMIC DNA]</scope>
    <source>
        <strain evidence="2">cv. PW_Plant_1</strain>
    </source>
</reference>
<evidence type="ECO:0000313" key="2">
    <source>
        <dbReference type="Proteomes" id="UP001162992"/>
    </source>
</evidence>
<gene>
    <name evidence="1" type="ORF">O6H91_19G018700</name>
</gene>
<proteinExistence type="predicted"/>
<evidence type="ECO:0000313" key="1">
    <source>
        <dbReference type="EMBL" id="KAJ7520706.1"/>
    </source>
</evidence>
<comment type="caution">
    <text evidence="1">The sequence shown here is derived from an EMBL/GenBank/DDBJ whole genome shotgun (WGS) entry which is preliminary data.</text>
</comment>
<dbReference type="Proteomes" id="UP001162992">
    <property type="component" value="Chromosome 19"/>
</dbReference>
<name>A0ACC2AT30_DIPCM</name>
<protein>
    <submittedName>
        <fullName evidence="1">Uncharacterized protein</fullName>
    </submittedName>
</protein>
<organism evidence="1 2">
    <name type="scientific">Diphasiastrum complanatum</name>
    <name type="common">Issler's clubmoss</name>
    <name type="synonym">Lycopodium complanatum</name>
    <dbReference type="NCBI Taxonomy" id="34168"/>
    <lineage>
        <taxon>Eukaryota</taxon>
        <taxon>Viridiplantae</taxon>
        <taxon>Streptophyta</taxon>
        <taxon>Embryophyta</taxon>
        <taxon>Tracheophyta</taxon>
        <taxon>Lycopodiopsida</taxon>
        <taxon>Lycopodiales</taxon>
        <taxon>Lycopodiaceae</taxon>
        <taxon>Lycopodioideae</taxon>
        <taxon>Diphasiastrum</taxon>
    </lineage>
</organism>
<sequence>MGFTQGGEKRSSQEALPGPQTKRRYRGVRMRAWGKWVSEIREPNTQTRIWLGSFATPEMAARAYDVAVLCLRGPSAAINFQDSVSHIPKSPSLYSLKAIQSLAAAAAASSVAAASPTCCNEPTRPVGLNDHNDSHTSGTHGLAESAEVKPSPDPNTAGKVNIEEINFYGDTGISDLTDLPFEIDGAMLMPLEAANQGSLGQCAEEECFEEPYLWSH</sequence>
<dbReference type="EMBL" id="CM055110">
    <property type="protein sequence ID" value="KAJ7520706.1"/>
    <property type="molecule type" value="Genomic_DNA"/>
</dbReference>
<keyword evidence="2" id="KW-1185">Reference proteome</keyword>
<accession>A0ACC2AT30</accession>